<feature type="compositionally biased region" description="Basic residues" evidence="1">
    <location>
        <begin position="1"/>
        <end position="18"/>
    </location>
</feature>
<dbReference type="AlphaFoldDB" id="A0A6J4NKJ5"/>
<feature type="non-terminal residue" evidence="2">
    <location>
        <position position="1"/>
    </location>
</feature>
<feature type="compositionally biased region" description="Basic and acidic residues" evidence="1">
    <location>
        <begin position="35"/>
        <end position="65"/>
    </location>
</feature>
<feature type="compositionally biased region" description="Basic residues" evidence="1">
    <location>
        <begin position="226"/>
        <end position="259"/>
    </location>
</feature>
<organism evidence="2">
    <name type="scientific">uncultured Phycisphaerae bacterium</name>
    <dbReference type="NCBI Taxonomy" id="904963"/>
    <lineage>
        <taxon>Bacteria</taxon>
        <taxon>Pseudomonadati</taxon>
        <taxon>Planctomycetota</taxon>
        <taxon>Phycisphaerae</taxon>
        <taxon>environmental samples</taxon>
    </lineage>
</organism>
<gene>
    <name evidence="2" type="ORF">AVDCRST_MAG64-972</name>
</gene>
<sequence length="259" mass="29456">PRQRRRHGRRPHRRRRRLHDQAVQPGRAGRAGRGGRADPVARDARPDDLRDGQARREPRPRDRRAPGARVQLLPRAGDPPRVPAEVPAGGRRRVRPADLPDEPVARHRQGRDPRLRAAEARPPERPRVRDHEGAHDARRAHAGGRPPRAPRGAVPPHGPRHRRHPPRAVGRLGLPEGAEGRRHPAVRADRGAGRRVRRADDQAGVQGRVHARRGPLDHPRGQGHPLRPRHRRRVRRQRGPVPRHPRPLRRRPTRRRGGV</sequence>
<protein>
    <submittedName>
        <fullName evidence="2">Response regulator</fullName>
    </submittedName>
</protein>
<evidence type="ECO:0000256" key="1">
    <source>
        <dbReference type="SAM" id="MobiDB-lite"/>
    </source>
</evidence>
<name>A0A6J4NKJ5_9BACT</name>
<evidence type="ECO:0000313" key="2">
    <source>
        <dbReference type="EMBL" id="CAA9386801.1"/>
    </source>
</evidence>
<feature type="region of interest" description="Disordered" evidence="1">
    <location>
        <begin position="1"/>
        <end position="259"/>
    </location>
</feature>
<feature type="compositionally biased region" description="Basic and acidic residues" evidence="1">
    <location>
        <begin position="110"/>
        <end position="139"/>
    </location>
</feature>
<accession>A0A6J4NKJ5</accession>
<proteinExistence type="predicted"/>
<feature type="compositionally biased region" description="Basic and acidic residues" evidence="1">
    <location>
        <begin position="178"/>
        <end position="192"/>
    </location>
</feature>
<feature type="non-terminal residue" evidence="2">
    <location>
        <position position="259"/>
    </location>
</feature>
<dbReference type="EMBL" id="CADCUQ010000233">
    <property type="protein sequence ID" value="CAA9386801.1"/>
    <property type="molecule type" value="Genomic_DNA"/>
</dbReference>
<feature type="compositionally biased region" description="Low complexity" evidence="1">
    <location>
        <begin position="143"/>
        <end position="155"/>
    </location>
</feature>
<reference evidence="2" key="1">
    <citation type="submission" date="2020-02" db="EMBL/GenBank/DDBJ databases">
        <authorList>
            <person name="Meier V. D."/>
        </authorList>
    </citation>
    <scope>NUCLEOTIDE SEQUENCE</scope>
    <source>
        <strain evidence="2">AVDCRST_MAG64</strain>
    </source>
</reference>